<name>A0ABD5NAH4_9EURY</name>
<keyword evidence="1" id="KW-0472">Membrane</keyword>
<feature type="transmembrane region" description="Helical" evidence="1">
    <location>
        <begin position="20"/>
        <end position="38"/>
    </location>
</feature>
<gene>
    <name evidence="2" type="ORF">ACFOKC_00040</name>
</gene>
<evidence type="ECO:0000313" key="2">
    <source>
        <dbReference type="EMBL" id="MFC3476104.1"/>
    </source>
</evidence>
<comment type="caution">
    <text evidence="2">The sequence shown here is derived from an EMBL/GenBank/DDBJ whole genome shotgun (WGS) entry which is preliminary data.</text>
</comment>
<dbReference type="GeneID" id="69119288"/>
<keyword evidence="1" id="KW-1133">Transmembrane helix</keyword>
<dbReference type="AlphaFoldDB" id="A0ABD5NAH4"/>
<keyword evidence="1" id="KW-0812">Transmembrane</keyword>
<organism evidence="2 3">
    <name type="scientific">Halobacterium litoreum</name>
    <dbReference type="NCBI Taxonomy" id="2039234"/>
    <lineage>
        <taxon>Archaea</taxon>
        <taxon>Methanobacteriati</taxon>
        <taxon>Methanobacteriota</taxon>
        <taxon>Stenosarchaea group</taxon>
        <taxon>Halobacteria</taxon>
        <taxon>Halobacteriales</taxon>
        <taxon>Halobacteriaceae</taxon>
        <taxon>Halobacterium</taxon>
    </lineage>
</organism>
<reference evidence="2 3" key="1">
    <citation type="journal article" date="2019" name="Int. J. Syst. Evol. Microbiol.">
        <title>The Global Catalogue of Microorganisms (GCM) 10K type strain sequencing project: providing services to taxonomists for standard genome sequencing and annotation.</title>
        <authorList>
            <consortium name="The Broad Institute Genomics Platform"/>
            <consortium name="The Broad Institute Genome Sequencing Center for Infectious Disease"/>
            <person name="Wu L."/>
            <person name="Ma J."/>
        </authorList>
    </citation>
    <scope>NUCLEOTIDE SEQUENCE [LARGE SCALE GENOMIC DNA]</scope>
    <source>
        <strain evidence="2 3">CGMCC 1.12562</strain>
    </source>
</reference>
<feature type="transmembrane region" description="Helical" evidence="1">
    <location>
        <begin position="45"/>
        <end position="64"/>
    </location>
</feature>
<dbReference type="RefSeq" id="WP_232572696.1">
    <property type="nucleotide sequence ID" value="NZ_CP089467.1"/>
</dbReference>
<keyword evidence="3" id="KW-1185">Reference proteome</keyword>
<protein>
    <submittedName>
        <fullName evidence="2">Uncharacterized protein</fullName>
    </submittedName>
</protein>
<evidence type="ECO:0000313" key="3">
    <source>
        <dbReference type="Proteomes" id="UP001595660"/>
    </source>
</evidence>
<sequence length="138" mass="14238">MTAWPVDAVPDGHVAAPHHVYLGLGVLLVVAWVVADDLPHREPVVSVAGALVALFAFGLVWPWYPVVGAAGAVAGVVVALAGVVWPGGMWSTYSSAARALAGVGALVALDDVVEHAFGWATPLDLVWVRVVYPALPST</sequence>
<dbReference type="Proteomes" id="UP001595660">
    <property type="component" value="Unassembled WGS sequence"/>
</dbReference>
<evidence type="ECO:0000256" key="1">
    <source>
        <dbReference type="SAM" id="Phobius"/>
    </source>
</evidence>
<proteinExistence type="predicted"/>
<dbReference type="EMBL" id="JBHRWN010000001">
    <property type="protein sequence ID" value="MFC3476104.1"/>
    <property type="molecule type" value="Genomic_DNA"/>
</dbReference>
<feature type="transmembrane region" description="Helical" evidence="1">
    <location>
        <begin position="70"/>
        <end position="90"/>
    </location>
</feature>
<accession>A0ABD5NAH4</accession>